<evidence type="ECO:0000256" key="1">
    <source>
        <dbReference type="ARBA" id="ARBA00001947"/>
    </source>
</evidence>
<dbReference type="PANTHER" id="PTHR43350:SF19">
    <property type="entry name" value="D-GULOSIDE 3-DEHYDROGENASE"/>
    <property type="match status" value="1"/>
</dbReference>
<protein>
    <submittedName>
        <fullName evidence="7">Zinc-binding alcohol dehydrogenase</fullName>
    </submittedName>
</protein>
<evidence type="ECO:0000256" key="2">
    <source>
        <dbReference type="ARBA" id="ARBA00008072"/>
    </source>
</evidence>
<evidence type="ECO:0000259" key="6">
    <source>
        <dbReference type="Pfam" id="PF00107"/>
    </source>
</evidence>
<dbReference type="Gene3D" id="3.40.50.720">
    <property type="entry name" value="NAD(P)-binding Rossmann-like Domain"/>
    <property type="match status" value="1"/>
</dbReference>
<dbReference type="CDD" id="cd08255">
    <property type="entry name" value="2-desacetyl-2-hydroxyethyl_bacteriochlorophyllide_like"/>
    <property type="match status" value="1"/>
</dbReference>
<dbReference type="EMBL" id="CP048209">
    <property type="protein sequence ID" value="QHT59785.1"/>
    <property type="molecule type" value="Genomic_DNA"/>
</dbReference>
<evidence type="ECO:0000256" key="5">
    <source>
        <dbReference type="ARBA" id="ARBA00023002"/>
    </source>
</evidence>
<dbReference type="InterPro" id="IPR011032">
    <property type="entry name" value="GroES-like_sf"/>
</dbReference>
<evidence type="ECO:0000256" key="4">
    <source>
        <dbReference type="ARBA" id="ARBA00022833"/>
    </source>
</evidence>
<dbReference type="PANTHER" id="PTHR43350">
    <property type="entry name" value="NAD-DEPENDENT ALCOHOL DEHYDROGENASE"/>
    <property type="match status" value="1"/>
</dbReference>
<organism evidence="7 8">
    <name type="scientific">Paenibacillus lycopersici</name>
    <dbReference type="NCBI Taxonomy" id="2704462"/>
    <lineage>
        <taxon>Bacteria</taxon>
        <taxon>Bacillati</taxon>
        <taxon>Bacillota</taxon>
        <taxon>Bacilli</taxon>
        <taxon>Bacillales</taxon>
        <taxon>Paenibacillaceae</taxon>
        <taxon>Paenibacillus</taxon>
    </lineage>
</organism>
<comment type="cofactor">
    <cofactor evidence="1">
        <name>Zn(2+)</name>
        <dbReference type="ChEBI" id="CHEBI:29105"/>
    </cofactor>
</comment>
<keyword evidence="4" id="KW-0862">Zinc</keyword>
<keyword evidence="3" id="KW-0479">Metal-binding</keyword>
<reference evidence="7 8" key="1">
    <citation type="submission" date="2020-01" db="EMBL/GenBank/DDBJ databases">
        <title>Paenibacillus sp. nov., isolated from tomato rhizosphere.</title>
        <authorList>
            <person name="Weon H.-Y."/>
            <person name="Lee S.A."/>
        </authorList>
    </citation>
    <scope>NUCLEOTIDE SEQUENCE [LARGE SCALE GENOMIC DNA]</scope>
    <source>
        <strain evidence="7 8">12200R-189</strain>
    </source>
</reference>
<proteinExistence type="inferred from homology"/>
<gene>
    <name evidence="7" type="ORF">GXP70_07345</name>
</gene>
<sequence length="335" mass="36990">MENTKVVFTEPWQVDVQHDGIADLRLEGKQALVRKLYTLISAGTELACLSGLESWFLMPGVPGYSAVSEIVEVGPEANGFQVGDRIYHHGNHAKYEVVETDGFCLKVPNGLESRWVPYTRLATVAITAIRASQIEVGDYVGVSGMGLVGNMASQLAKLQGGNVIGLDLSESRLHTARQCGMNHAIRIGQGSVKEEIMTITQGEGVSTMIEATGVPKVAEDALDWVKRSGELILLGSPRGDYESNLTSVLNHCHLYQGGNLTLKGAHEWRYPVMPNEFVKHSIYRNSKVVFSLMEQHRLQIEPLISHVVKPEGAPQAYEGLRFRKDDYYGVLIDWQ</sequence>
<dbReference type="InterPro" id="IPR036291">
    <property type="entry name" value="NAD(P)-bd_dom_sf"/>
</dbReference>
<name>A0A6C0G4I2_9BACL</name>
<dbReference type="Pfam" id="PF00107">
    <property type="entry name" value="ADH_zinc_N"/>
    <property type="match status" value="1"/>
</dbReference>
<dbReference type="SUPFAM" id="SSF50129">
    <property type="entry name" value="GroES-like"/>
    <property type="match status" value="1"/>
</dbReference>
<evidence type="ECO:0000313" key="8">
    <source>
        <dbReference type="Proteomes" id="UP000476064"/>
    </source>
</evidence>
<dbReference type="Proteomes" id="UP000476064">
    <property type="component" value="Chromosome"/>
</dbReference>
<evidence type="ECO:0000313" key="7">
    <source>
        <dbReference type="EMBL" id="QHT59785.1"/>
    </source>
</evidence>
<keyword evidence="8" id="KW-1185">Reference proteome</keyword>
<dbReference type="Gene3D" id="3.90.180.10">
    <property type="entry name" value="Medium-chain alcohol dehydrogenases, catalytic domain"/>
    <property type="match status" value="2"/>
</dbReference>
<dbReference type="GO" id="GO:0046872">
    <property type="term" value="F:metal ion binding"/>
    <property type="evidence" value="ECO:0007669"/>
    <property type="project" value="UniProtKB-KW"/>
</dbReference>
<evidence type="ECO:0000256" key="3">
    <source>
        <dbReference type="ARBA" id="ARBA00022723"/>
    </source>
</evidence>
<dbReference type="KEGG" id="plyc:GXP70_07345"/>
<dbReference type="SUPFAM" id="SSF51735">
    <property type="entry name" value="NAD(P)-binding Rossmann-fold domains"/>
    <property type="match status" value="1"/>
</dbReference>
<dbReference type="GO" id="GO:0016491">
    <property type="term" value="F:oxidoreductase activity"/>
    <property type="evidence" value="ECO:0007669"/>
    <property type="project" value="UniProtKB-KW"/>
</dbReference>
<accession>A0A6C0G4I2</accession>
<dbReference type="RefSeq" id="WP_162355851.1">
    <property type="nucleotide sequence ID" value="NZ_CP048209.1"/>
</dbReference>
<feature type="domain" description="Alcohol dehydrogenase-like C-terminal" evidence="6">
    <location>
        <begin position="148"/>
        <end position="250"/>
    </location>
</feature>
<dbReference type="AlphaFoldDB" id="A0A6C0G4I2"/>
<comment type="similarity">
    <text evidence="2">Belongs to the zinc-containing alcohol dehydrogenase family.</text>
</comment>
<dbReference type="InterPro" id="IPR013149">
    <property type="entry name" value="ADH-like_C"/>
</dbReference>
<keyword evidence="5" id="KW-0560">Oxidoreductase</keyword>